<protein>
    <submittedName>
        <fullName evidence="2">Pimeloyl-ACP methyl ester carboxylesterase</fullName>
    </submittedName>
</protein>
<dbReference type="InterPro" id="IPR050266">
    <property type="entry name" value="AB_hydrolase_sf"/>
</dbReference>
<dbReference type="InterPro" id="IPR029058">
    <property type="entry name" value="AB_hydrolase_fold"/>
</dbReference>
<feature type="domain" description="AB hydrolase-1" evidence="1">
    <location>
        <begin position="12"/>
        <end position="140"/>
    </location>
</feature>
<dbReference type="InterPro" id="IPR000073">
    <property type="entry name" value="AB_hydrolase_1"/>
</dbReference>
<evidence type="ECO:0000313" key="2">
    <source>
        <dbReference type="EMBL" id="SOC27639.1"/>
    </source>
</evidence>
<proteinExistence type="predicted"/>
<keyword evidence="3" id="KW-1185">Reference proteome</keyword>
<sequence>MYYEEIGDENGPLMLFLHGGGVSGWMWEKQVQYFSQYQCIVPDLPEQGSSRKSGDFSIRISAELLNSLIEEKAQNKEVIVIGFSLGAQVAIEMISQKPTLIHYAIINSALVIPNPALKLLIKPFIRLSYPFIKNKTFSKIQAKALFITDNQFEKYYEESSRMPLPTLIRILEENMSYTIPEQFKTTTTNILVTVGEKENSMMKKSALKIVASNSNCKGIIINKVGHGISMANPYYFNEMIESWISKSELPKGYRVIE</sequence>
<dbReference type="PANTHER" id="PTHR43798">
    <property type="entry name" value="MONOACYLGLYCEROL LIPASE"/>
    <property type="match status" value="1"/>
</dbReference>
<dbReference type="Gene3D" id="3.40.50.1820">
    <property type="entry name" value="alpha/beta hydrolase"/>
    <property type="match status" value="1"/>
</dbReference>
<dbReference type="Pfam" id="PF00561">
    <property type="entry name" value="Abhydrolase_1"/>
    <property type="match status" value="1"/>
</dbReference>
<organism evidence="2 3">
    <name type="scientific">Ureibacillus xyleni</name>
    <dbReference type="NCBI Taxonomy" id="614648"/>
    <lineage>
        <taxon>Bacteria</taxon>
        <taxon>Bacillati</taxon>
        <taxon>Bacillota</taxon>
        <taxon>Bacilli</taxon>
        <taxon>Bacillales</taxon>
        <taxon>Caryophanaceae</taxon>
        <taxon>Ureibacillus</taxon>
    </lineage>
</organism>
<gene>
    <name evidence="2" type="ORF">SAMN05880501_1263</name>
</gene>
<dbReference type="Proteomes" id="UP000219636">
    <property type="component" value="Unassembled WGS sequence"/>
</dbReference>
<accession>A0A285TU42</accession>
<name>A0A285TU42_9BACL</name>
<evidence type="ECO:0000313" key="3">
    <source>
        <dbReference type="Proteomes" id="UP000219636"/>
    </source>
</evidence>
<reference evidence="3" key="1">
    <citation type="submission" date="2017-08" db="EMBL/GenBank/DDBJ databases">
        <authorList>
            <person name="Varghese N."/>
            <person name="Submissions S."/>
        </authorList>
    </citation>
    <scope>NUCLEOTIDE SEQUENCE [LARGE SCALE GENOMIC DNA]</scope>
    <source>
        <strain evidence="3">JC22</strain>
    </source>
</reference>
<dbReference type="EMBL" id="OBMQ01000026">
    <property type="protein sequence ID" value="SOC27639.1"/>
    <property type="molecule type" value="Genomic_DNA"/>
</dbReference>
<evidence type="ECO:0000259" key="1">
    <source>
        <dbReference type="Pfam" id="PF00561"/>
    </source>
</evidence>
<dbReference type="SUPFAM" id="SSF53474">
    <property type="entry name" value="alpha/beta-Hydrolases"/>
    <property type="match status" value="1"/>
</dbReference>
<dbReference type="AlphaFoldDB" id="A0A285TU42"/>